<evidence type="ECO:0000313" key="2">
    <source>
        <dbReference type="EMBL" id="EPE36288.1"/>
    </source>
</evidence>
<feature type="region of interest" description="Disordered" evidence="1">
    <location>
        <begin position="79"/>
        <end position="99"/>
    </location>
</feature>
<keyword evidence="3" id="KW-1185">Reference proteome</keyword>
<protein>
    <submittedName>
        <fullName evidence="2">Uncharacterized protein</fullName>
    </submittedName>
</protein>
<accession>S3EDD1</accession>
<feature type="compositionally biased region" description="Low complexity" evidence="1">
    <location>
        <begin position="193"/>
        <end position="218"/>
    </location>
</feature>
<dbReference type="RefSeq" id="XP_008077106.1">
    <property type="nucleotide sequence ID" value="XM_008078915.1"/>
</dbReference>
<dbReference type="HOGENOM" id="CLU_1266987_0_0_1"/>
<evidence type="ECO:0000313" key="3">
    <source>
        <dbReference type="Proteomes" id="UP000016922"/>
    </source>
</evidence>
<feature type="compositionally biased region" description="Polar residues" evidence="1">
    <location>
        <begin position="179"/>
        <end position="192"/>
    </location>
</feature>
<dbReference type="KEGG" id="glz:GLAREA_05626"/>
<name>S3EDD1_GLAL2</name>
<reference evidence="2 3" key="1">
    <citation type="journal article" date="2013" name="BMC Genomics">
        <title>Genomics-driven discovery of the pneumocandin biosynthetic gene cluster in the fungus Glarea lozoyensis.</title>
        <authorList>
            <person name="Chen L."/>
            <person name="Yue Q."/>
            <person name="Zhang X."/>
            <person name="Xiang M."/>
            <person name="Wang C."/>
            <person name="Li S."/>
            <person name="Che Y."/>
            <person name="Ortiz-Lopez F.J."/>
            <person name="Bills G.F."/>
            <person name="Liu X."/>
            <person name="An Z."/>
        </authorList>
    </citation>
    <scope>NUCLEOTIDE SEQUENCE [LARGE SCALE GENOMIC DNA]</scope>
    <source>
        <strain evidence="3">ATCC 20868 / MF5171</strain>
    </source>
</reference>
<evidence type="ECO:0000256" key="1">
    <source>
        <dbReference type="SAM" id="MobiDB-lite"/>
    </source>
</evidence>
<feature type="compositionally biased region" description="Basic and acidic residues" evidence="1">
    <location>
        <begin position="79"/>
        <end position="89"/>
    </location>
</feature>
<organism evidence="2 3">
    <name type="scientific">Glarea lozoyensis (strain ATCC 20868 / MF5171)</name>
    <dbReference type="NCBI Taxonomy" id="1116229"/>
    <lineage>
        <taxon>Eukaryota</taxon>
        <taxon>Fungi</taxon>
        <taxon>Dikarya</taxon>
        <taxon>Ascomycota</taxon>
        <taxon>Pezizomycotina</taxon>
        <taxon>Leotiomycetes</taxon>
        <taxon>Helotiales</taxon>
        <taxon>Helotiaceae</taxon>
        <taxon>Glarea</taxon>
    </lineage>
</organism>
<proteinExistence type="predicted"/>
<feature type="region of interest" description="Disordered" evidence="1">
    <location>
        <begin position="173"/>
        <end position="218"/>
    </location>
</feature>
<dbReference type="EMBL" id="KE145353">
    <property type="protein sequence ID" value="EPE36288.1"/>
    <property type="molecule type" value="Genomic_DNA"/>
</dbReference>
<sequence>MPPLQPWTPTECALLAYYTANNNANLRRLHLTYGTVGAEIMKEVKYLRAVEPGLELPSVDRLFTERTIASKVLRMRKKGEGVVGREPRGPGRRVRGYKDVGGDGGCGLVEKNEVNGEMNWVGRVPIGSAVTERELDVTTLSDVMTPPRDRTSIQEVGQAPMYVDPRELQKDFMRISPPNDMTSHTSPRYSEQLTNLPSTPLSLSKNHSSSLASTKRNV</sequence>
<gene>
    <name evidence="2" type="ORF">GLAREA_05626</name>
</gene>
<dbReference type="AlphaFoldDB" id="S3EDD1"/>
<dbReference type="Proteomes" id="UP000016922">
    <property type="component" value="Unassembled WGS sequence"/>
</dbReference>
<dbReference type="GeneID" id="19464680"/>